<keyword evidence="2" id="KW-0812">Transmembrane</keyword>
<gene>
    <name evidence="4" type="ORF">EDC24_2895</name>
</gene>
<dbReference type="Pfam" id="PF13400">
    <property type="entry name" value="Tad"/>
    <property type="match status" value="1"/>
</dbReference>
<dbReference type="Proteomes" id="UP000276443">
    <property type="component" value="Unassembled WGS sequence"/>
</dbReference>
<feature type="transmembrane region" description="Helical" evidence="2">
    <location>
        <begin position="12"/>
        <end position="30"/>
    </location>
</feature>
<dbReference type="EMBL" id="RKRF01000014">
    <property type="protein sequence ID" value="RPF50078.1"/>
    <property type="molecule type" value="Genomic_DNA"/>
</dbReference>
<name>A0A3N5BK69_9BACI</name>
<dbReference type="OrthoDB" id="9975482at2"/>
<protein>
    <submittedName>
        <fullName evidence="4">Putative Flp pilus-assembly TadE/G-like protein</fullName>
    </submittedName>
</protein>
<keyword evidence="2" id="KW-0472">Membrane</keyword>
<dbReference type="InterPro" id="IPR028087">
    <property type="entry name" value="Tad_N"/>
</dbReference>
<reference evidence="4 5" key="1">
    <citation type="submission" date="2018-11" db="EMBL/GenBank/DDBJ databases">
        <title>Genomic Encyclopedia of Type Strains, Phase IV (KMG-IV): sequencing the most valuable type-strain genomes for metagenomic binning, comparative biology and taxonomic classification.</title>
        <authorList>
            <person name="Goeker M."/>
        </authorList>
    </citation>
    <scope>NUCLEOTIDE SEQUENCE [LARGE SCALE GENOMIC DNA]</scope>
    <source>
        <strain evidence="4 5">DSM 18090</strain>
    </source>
</reference>
<evidence type="ECO:0000313" key="5">
    <source>
        <dbReference type="Proteomes" id="UP000276443"/>
    </source>
</evidence>
<organism evidence="4 5">
    <name type="scientific">Aquisalibacillus elongatus</name>
    <dbReference type="NCBI Taxonomy" id="485577"/>
    <lineage>
        <taxon>Bacteria</taxon>
        <taxon>Bacillati</taxon>
        <taxon>Bacillota</taxon>
        <taxon>Bacilli</taxon>
        <taxon>Bacillales</taxon>
        <taxon>Bacillaceae</taxon>
        <taxon>Aquisalibacillus</taxon>
    </lineage>
</organism>
<evidence type="ECO:0000259" key="3">
    <source>
        <dbReference type="Pfam" id="PF13400"/>
    </source>
</evidence>
<sequence length="250" mass="28977">MKWVNNERGSATFIMFSLLAGMIIMGFIFFDMTSVFMERRISQTGSDAAAIAAAQKAEEVYEDRIEEKIKDSIDHLETRTKDQIEQWEEEFEEMQEDSEPGPSPISWDEFFDEKFEEWIEQIEEEHDHRSMPSGIVSYLRYNIPLDIDIENAMKFFWNEEQLSNLICEAVLDHKDDEIRDAAQHYADLNGIENDISVVFPVEEDEFKVGIRTKSTINDSFVDSVNTDELKVPANAVVNIQKPRDINVVCD</sequence>
<keyword evidence="1" id="KW-0175">Coiled coil</keyword>
<accession>A0A3N5BK69</accession>
<evidence type="ECO:0000256" key="2">
    <source>
        <dbReference type="SAM" id="Phobius"/>
    </source>
</evidence>
<proteinExistence type="predicted"/>
<feature type="domain" description="Putative Flp pilus-assembly TadG-like N-terminal" evidence="3">
    <location>
        <begin position="9"/>
        <end position="55"/>
    </location>
</feature>
<keyword evidence="2" id="KW-1133">Transmembrane helix</keyword>
<feature type="coiled-coil region" evidence="1">
    <location>
        <begin position="51"/>
        <end position="97"/>
    </location>
</feature>
<dbReference type="RefSeq" id="WP_124223692.1">
    <property type="nucleotide sequence ID" value="NZ_RKRF01000014.1"/>
</dbReference>
<dbReference type="AlphaFoldDB" id="A0A3N5BK69"/>
<evidence type="ECO:0000313" key="4">
    <source>
        <dbReference type="EMBL" id="RPF50078.1"/>
    </source>
</evidence>
<keyword evidence="5" id="KW-1185">Reference proteome</keyword>
<evidence type="ECO:0000256" key="1">
    <source>
        <dbReference type="SAM" id="Coils"/>
    </source>
</evidence>
<comment type="caution">
    <text evidence="4">The sequence shown here is derived from an EMBL/GenBank/DDBJ whole genome shotgun (WGS) entry which is preliminary data.</text>
</comment>